<reference evidence="2 3" key="1">
    <citation type="submission" date="2011-04" db="EMBL/GenBank/DDBJ databases">
        <authorList>
            <person name="Muzny D."/>
            <person name="Qin X."/>
            <person name="Deng J."/>
            <person name="Jiang H."/>
            <person name="Liu Y."/>
            <person name="Qu J."/>
            <person name="Song X.-Z."/>
            <person name="Zhang L."/>
            <person name="Thornton R."/>
            <person name="Coyle M."/>
            <person name="Francisco L."/>
            <person name="Jackson L."/>
            <person name="Javaid M."/>
            <person name="Korchina V."/>
            <person name="Kovar C."/>
            <person name="Mata R."/>
            <person name="Mathew T."/>
            <person name="Ngo R."/>
            <person name="Nguyen L."/>
            <person name="Nguyen N."/>
            <person name="Okwuonu G."/>
            <person name="Ongeri F."/>
            <person name="Pham C."/>
            <person name="Simmons D."/>
            <person name="Wilczek-Boney K."/>
            <person name="Hale W."/>
            <person name="Jakkamsetti A."/>
            <person name="Pham P."/>
            <person name="Ruth R."/>
            <person name="San Lucas F."/>
            <person name="Warren J."/>
            <person name="Zhang J."/>
            <person name="Zhao Z."/>
            <person name="Zhou C."/>
            <person name="Zhu D."/>
            <person name="Lee S."/>
            <person name="Bess C."/>
            <person name="Blankenburg K."/>
            <person name="Forbes L."/>
            <person name="Fu Q."/>
            <person name="Gubbala S."/>
            <person name="Hirani K."/>
            <person name="Jayaseelan J.C."/>
            <person name="Lara F."/>
            <person name="Munidasa M."/>
            <person name="Palculict T."/>
            <person name="Patil S."/>
            <person name="Pu L.-L."/>
            <person name="Saada N."/>
            <person name="Tang L."/>
            <person name="Weissenberger G."/>
            <person name="Zhu Y."/>
            <person name="Hemphill L."/>
            <person name="Shang Y."/>
            <person name="Youmans B."/>
            <person name="Ayvaz T."/>
            <person name="Ross M."/>
            <person name="Santibanez J."/>
            <person name="Aqrawi P."/>
            <person name="Gross S."/>
            <person name="Joshi V."/>
            <person name="Fowler G."/>
            <person name="Nazareth L."/>
            <person name="Reid J."/>
            <person name="Worley K."/>
            <person name="Petrosino J."/>
            <person name="Highlander S."/>
            <person name="Gibbs R."/>
        </authorList>
    </citation>
    <scope>NUCLEOTIDE SEQUENCE [LARGE SCALE GENOMIC DNA]</scope>
    <source>
        <strain evidence="2 3">2681</strain>
    </source>
</reference>
<feature type="domain" description="NTP pyrophosphohydrolase MazG-like" evidence="1">
    <location>
        <begin position="40"/>
        <end position="116"/>
    </location>
</feature>
<dbReference type="InterPro" id="IPR047046">
    <property type="entry name" value="YpjD/YvdC"/>
</dbReference>
<sequence>MHTIERGVDIVMEPSKSMVQLQQDVDAYITSFKEGYFPPMELMARLTEELGELSREVQDRYGMKKKKSSEAVRTLEEETGDLLFVLICFANSQNIDLTEALENVLTKFNTRDANRWTKKEEME</sequence>
<protein>
    <submittedName>
        <fullName evidence="2">MazG family protein</fullName>
    </submittedName>
</protein>
<accession>F9DNQ9</accession>
<comment type="caution">
    <text evidence="2">The sequence shown here is derived from an EMBL/GenBank/DDBJ whole genome shotgun (WGS) entry which is preliminary data.</text>
</comment>
<dbReference type="PIRSF" id="PIRSF029904">
    <property type="entry name" value="UCP029904_pph"/>
    <property type="match status" value="1"/>
</dbReference>
<evidence type="ECO:0000313" key="3">
    <source>
        <dbReference type="Proteomes" id="UP000005316"/>
    </source>
</evidence>
<organism evidence="2 3">
    <name type="scientific">Sporosarcina newyorkensis 2681</name>
    <dbReference type="NCBI Taxonomy" id="1027292"/>
    <lineage>
        <taxon>Bacteria</taxon>
        <taxon>Bacillati</taxon>
        <taxon>Bacillota</taxon>
        <taxon>Bacilli</taxon>
        <taxon>Bacillales</taxon>
        <taxon>Caryophanaceae</taxon>
        <taxon>Sporosarcina</taxon>
    </lineage>
</organism>
<dbReference type="PANTHER" id="PTHR42692:SF1">
    <property type="entry name" value="NUCLEOTIDE PYROPHOSPHOHYDROLASE"/>
    <property type="match status" value="1"/>
</dbReference>
<dbReference type="AlphaFoldDB" id="F9DNQ9"/>
<evidence type="ECO:0000259" key="1">
    <source>
        <dbReference type="Pfam" id="PF03819"/>
    </source>
</evidence>
<dbReference type="eggNOG" id="COG1694">
    <property type="taxonomic scope" value="Bacteria"/>
</dbReference>
<proteinExistence type="predicted"/>
<dbReference type="InterPro" id="IPR004518">
    <property type="entry name" value="MazG-like_dom"/>
</dbReference>
<dbReference type="STRING" id="759851.SAMN04244570_0526"/>
<gene>
    <name evidence="2" type="primary">ypjD</name>
    <name evidence="2" type="ORF">HMPREF9372_0439</name>
</gene>
<dbReference type="PANTHER" id="PTHR42692">
    <property type="entry name" value="NUCLEOTIDE PYROPHOSPHOHYDROLASE"/>
    <property type="match status" value="1"/>
</dbReference>
<dbReference type="HOGENOM" id="CLU_142229_1_0_9"/>
<dbReference type="Proteomes" id="UP000005316">
    <property type="component" value="Unassembled WGS sequence"/>
</dbReference>
<name>F9DNQ9_9BACL</name>
<dbReference type="Pfam" id="PF03819">
    <property type="entry name" value="MazG"/>
    <property type="match status" value="1"/>
</dbReference>
<dbReference type="Gene3D" id="1.10.287.1080">
    <property type="entry name" value="MazG-like"/>
    <property type="match status" value="1"/>
</dbReference>
<dbReference type="SUPFAM" id="SSF101386">
    <property type="entry name" value="all-alpha NTP pyrophosphatases"/>
    <property type="match status" value="1"/>
</dbReference>
<dbReference type="CDD" id="cd11531">
    <property type="entry name" value="NTP-PPase_BsYpjD"/>
    <property type="match status" value="1"/>
</dbReference>
<dbReference type="InterPro" id="IPR012359">
    <property type="entry name" value="MazG-related_YpjD"/>
</dbReference>
<dbReference type="EMBL" id="AFPZ01000014">
    <property type="protein sequence ID" value="EGQ27552.1"/>
    <property type="molecule type" value="Genomic_DNA"/>
</dbReference>
<evidence type="ECO:0000313" key="2">
    <source>
        <dbReference type="EMBL" id="EGQ27552.1"/>
    </source>
</evidence>